<dbReference type="GO" id="GO:0007059">
    <property type="term" value="P:chromosome segregation"/>
    <property type="evidence" value="ECO:0007669"/>
    <property type="project" value="TreeGrafter"/>
</dbReference>
<organism evidence="2 3">
    <name type="scientific">Ophiocordyceps australis</name>
    <dbReference type="NCBI Taxonomy" id="1399860"/>
    <lineage>
        <taxon>Eukaryota</taxon>
        <taxon>Fungi</taxon>
        <taxon>Dikarya</taxon>
        <taxon>Ascomycota</taxon>
        <taxon>Pezizomycotina</taxon>
        <taxon>Sordariomycetes</taxon>
        <taxon>Hypocreomycetidae</taxon>
        <taxon>Hypocreales</taxon>
        <taxon>Ophiocordycipitaceae</taxon>
        <taxon>Ophiocordyceps</taxon>
    </lineage>
</organism>
<comment type="caution">
    <text evidence="2">The sequence shown here is derived from an EMBL/GenBank/DDBJ whole genome shotgun (WGS) entry which is preliminary data.</text>
</comment>
<evidence type="ECO:0000256" key="1">
    <source>
        <dbReference type="SAM" id="Coils"/>
    </source>
</evidence>
<dbReference type="PANTHER" id="PTHR28064">
    <property type="entry name" value="INNER KINETOCHORE SUBUNIT NKP2"/>
    <property type="match status" value="1"/>
</dbReference>
<evidence type="ECO:0000313" key="2">
    <source>
        <dbReference type="EMBL" id="PHH83828.1"/>
    </source>
</evidence>
<dbReference type="EMBL" id="NJEU01000001">
    <property type="protein sequence ID" value="PHH83828.1"/>
    <property type="molecule type" value="Genomic_DNA"/>
</dbReference>
<accession>A0A2C5Z0F8</accession>
<dbReference type="PANTHER" id="PTHR28064:SF1">
    <property type="entry name" value="INNER KINETOCHORE SUBUNIT NKP2"/>
    <property type="match status" value="1"/>
</dbReference>
<proteinExistence type="predicted"/>
<feature type="coiled-coil region" evidence="1">
    <location>
        <begin position="137"/>
        <end position="164"/>
    </location>
</feature>
<dbReference type="GO" id="GO:0031511">
    <property type="term" value="C:Mis6-Sim4 complex"/>
    <property type="evidence" value="ECO:0007669"/>
    <property type="project" value="TreeGrafter"/>
</dbReference>
<evidence type="ECO:0000313" key="3">
    <source>
        <dbReference type="Proteomes" id="UP000224854"/>
    </source>
</evidence>
<dbReference type="OrthoDB" id="2311687at2759"/>
<protein>
    <submittedName>
        <fullName evidence="2">Uncharacterized protein</fullName>
    </submittedName>
</protein>
<keyword evidence="1" id="KW-0175">Coiled coil</keyword>
<dbReference type="InterPro" id="IPR018565">
    <property type="entry name" value="Nkp2/Cnl2"/>
</dbReference>
<gene>
    <name evidence="2" type="ORF">CDD82_18</name>
</gene>
<keyword evidence="3" id="KW-1185">Reference proteome</keyword>
<name>A0A2C5Z0F8_9HYPO</name>
<dbReference type="AlphaFoldDB" id="A0A2C5Z0F8"/>
<dbReference type="Proteomes" id="UP000224854">
    <property type="component" value="Unassembled WGS sequence"/>
</dbReference>
<reference evidence="2 3" key="1">
    <citation type="submission" date="2017-06" db="EMBL/GenBank/DDBJ databases">
        <title>Ant-infecting Ophiocordyceps genomes reveal a high diversity of potential behavioral manipulation genes and a possible major role for enterotoxins.</title>
        <authorList>
            <person name="De Bekker C."/>
            <person name="Evans H.C."/>
            <person name="Brachmann A."/>
            <person name="Hughes D.P."/>
        </authorList>
    </citation>
    <scope>NUCLEOTIDE SEQUENCE [LARGE SCALE GENOMIC DNA]</scope>
    <source>
        <strain evidence="2 3">1348a</strain>
    </source>
</reference>
<dbReference type="Pfam" id="PF09447">
    <property type="entry name" value="Cnl2_NKP2"/>
    <property type="match status" value="1"/>
</dbReference>
<sequence length="205" mass="21968">MASTEDSPVASPSESDILTKYLLQPASLTAIVSPEQWAALFPRNLRVSAASQLRSLLRHLQAQRNAAVIDSVAANIAAEARRGAAMRAEVLRLRQADEAETKGNSNDGEVDMEVALFGQAASAVDTPLPRHSLISIVPEIDGAADALEAQIKQLEHQEQALLASVKQRIGDLSDLRYGKLANSKLIQDLVDGLDAMQQTCTTKSS</sequence>